<proteinExistence type="predicted"/>
<dbReference type="RefSeq" id="WP_005798092.1">
    <property type="nucleotide sequence ID" value="NZ_JH724216.1"/>
</dbReference>
<sequence>MKANENWAEIVDTLHPYLDGSREKERYLKDIGNCLRFLGWRKTNGTMVSCPPEDRSSGKPNIVLLKRGEDAGLQAFPVMTESPGEMVYAMGLYIGNNIRLYYNAPGEKGTPACVLTAEIRVDDANGPLLCDLLSFKGFNLKSMENFCLRRYNLIRTGGSFLQWTEDFLFGSTGTGNVAGLLREKFMAEGFEESLVREELDKLGLRVSYKEGHAAITLRYPE</sequence>
<accession>A0A0E2AM00</accession>
<dbReference type="EMBL" id="AGXN01000019">
    <property type="protein sequence ID" value="EIY92969.1"/>
    <property type="molecule type" value="Genomic_DNA"/>
</dbReference>
<name>A0A0E2AM00_BACFG</name>
<comment type="caution">
    <text evidence="1">The sequence shown here is derived from an EMBL/GenBank/DDBJ whole genome shotgun (WGS) entry which is preliminary data.</text>
</comment>
<dbReference type="AlphaFoldDB" id="A0A0E2AM00"/>
<dbReference type="PATRIC" id="fig|997883.3.peg.3416"/>
<evidence type="ECO:0000313" key="2">
    <source>
        <dbReference type="Proteomes" id="UP000003879"/>
    </source>
</evidence>
<dbReference type="HOGENOM" id="CLU_060489_0_0_10"/>
<gene>
    <name evidence="1" type="ORF">HMPREF1056_03257</name>
</gene>
<protein>
    <submittedName>
        <fullName evidence="1">Uncharacterized protein</fullName>
    </submittedName>
</protein>
<organism evidence="1 2">
    <name type="scientific">Bacteroides fragilis CL07T12C05</name>
    <dbReference type="NCBI Taxonomy" id="997883"/>
    <lineage>
        <taxon>Bacteria</taxon>
        <taxon>Pseudomonadati</taxon>
        <taxon>Bacteroidota</taxon>
        <taxon>Bacteroidia</taxon>
        <taxon>Bacteroidales</taxon>
        <taxon>Bacteroidaceae</taxon>
        <taxon>Bacteroides</taxon>
    </lineage>
</organism>
<dbReference type="Proteomes" id="UP000003879">
    <property type="component" value="Unassembled WGS sequence"/>
</dbReference>
<reference evidence="1 2" key="1">
    <citation type="submission" date="2012-02" db="EMBL/GenBank/DDBJ databases">
        <title>The Genome Sequence of Bacteroides fragilis CL07T12C05.</title>
        <authorList>
            <consortium name="The Broad Institute Genome Sequencing Platform"/>
            <person name="Earl A."/>
            <person name="Ward D."/>
            <person name="Feldgarden M."/>
            <person name="Gevers D."/>
            <person name="Zitomersky N.L."/>
            <person name="Coyne M.J."/>
            <person name="Comstock L.E."/>
            <person name="Young S.K."/>
            <person name="Zeng Q."/>
            <person name="Gargeya S."/>
            <person name="Fitzgerald M."/>
            <person name="Haas B."/>
            <person name="Abouelleil A."/>
            <person name="Alvarado L."/>
            <person name="Arachchi H.M."/>
            <person name="Berlin A."/>
            <person name="Chapman S.B."/>
            <person name="Gearin G."/>
            <person name="Goldberg J."/>
            <person name="Griggs A."/>
            <person name="Gujja S."/>
            <person name="Hansen M."/>
            <person name="Heiman D."/>
            <person name="Howarth C."/>
            <person name="Larimer J."/>
            <person name="Lui A."/>
            <person name="MacDonald P.J.P."/>
            <person name="McCowen C."/>
            <person name="Montmayeur A."/>
            <person name="Murphy C."/>
            <person name="Neiman D."/>
            <person name="Pearson M."/>
            <person name="Priest M."/>
            <person name="Roberts A."/>
            <person name="Saif S."/>
            <person name="Shea T."/>
            <person name="Sisk P."/>
            <person name="Stolte C."/>
            <person name="Sykes S."/>
            <person name="Wortman J."/>
            <person name="Nusbaum C."/>
            <person name="Birren B."/>
        </authorList>
    </citation>
    <scope>NUCLEOTIDE SEQUENCE [LARGE SCALE GENOMIC DNA]</scope>
    <source>
        <strain evidence="1 2">CL07T12C05</strain>
    </source>
</reference>
<evidence type="ECO:0000313" key="1">
    <source>
        <dbReference type="EMBL" id="EIY92969.1"/>
    </source>
</evidence>